<reference evidence="6 7" key="1">
    <citation type="journal article" date="2017" name="Mycologia">
        <title>Bifiguratus adelaidae, gen. et sp. nov., a new member of Mucoromycotina in endophytic and soil-dwelling habitats.</title>
        <authorList>
            <person name="Torres-Cruz T.J."/>
            <person name="Billingsley Tobias T.L."/>
            <person name="Almatruk M."/>
            <person name="Hesse C."/>
            <person name="Kuske C.R."/>
            <person name="Desiro A."/>
            <person name="Benucci G.M."/>
            <person name="Bonito G."/>
            <person name="Stajich J.E."/>
            <person name="Dunlap C."/>
            <person name="Arnold A.E."/>
            <person name="Porras-Alfaro A."/>
        </authorList>
    </citation>
    <scope>NUCLEOTIDE SEQUENCE [LARGE SCALE GENOMIC DNA]</scope>
    <source>
        <strain evidence="6 7">AZ0501</strain>
    </source>
</reference>
<keyword evidence="7" id="KW-1185">Reference proteome</keyword>
<comment type="caution">
    <text evidence="6">The sequence shown here is derived from an EMBL/GenBank/DDBJ whole genome shotgun (WGS) entry which is preliminary data.</text>
</comment>
<evidence type="ECO:0000313" key="7">
    <source>
        <dbReference type="Proteomes" id="UP000242875"/>
    </source>
</evidence>
<dbReference type="PANTHER" id="PTHR47447">
    <property type="entry name" value="OS03G0856100 PROTEIN"/>
    <property type="match status" value="1"/>
</dbReference>
<evidence type="ECO:0000313" key="6">
    <source>
        <dbReference type="EMBL" id="OZJ03869.1"/>
    </source>
</evidence>
<feature type="repeat" description="PPR" evidence="5">
    <location>
        <begin position="240"/>
        <end position="274"/>
    </location>
</feature>
<dbReference type="InterPro" id="IPR011990">
    <property type="entry name" value="TPR-like_helical_dom_sf"/>
</dbReference>
<dbReference type="OrthoDB" id="185373at2759"/>
<accession>A0A261XZS3</accession>
<dbReference type="Gene3D" id="1.25.40.10">
    <property type="entry name" value="Tetratricopeptide repeat domain"/>
    <property type="match status" value="3"/>
</dbReference>
<name>A0A261XZS3_9FUNG</name>
<feature type="repeat" description="PPR" evidence="5">
    <location>
        <begin position="170"/>
        <end position="204"/>
    </location>
</feature>
<sequence length="558" mass="63642">MLRRLYTDAVIQGTLDAISPQVQGSRNTLYCGQATRFVQTRLDRQSTPRRCHPARALSGLSTAQLRERSGRQGILSSRHYTQAIFVDPTAAIEDTLATDNRRTVTDTQQADRARSLGREIGRKHRILPVKKLNERLSYIVSAEQDLDKAVEVLMRHAHYTREQPASRRPDATSFTIVMKAMLRDRQMAQALACFQTMLAERIQPDVTAFTCLIDGVMREADIDKTEAIIRQMVDMGIKPNSVTYNTLIRQSAVHFDMATAEQFLSDMKSAHYIPDQYTFGALIQGYRLHGQVEQAWKVYDDMMKSGVPLNTAIATTLMDMHLDHHDNVGVKYLYTQFFGQSLLLIESKQRSTDRTKRLKLPMQYPIEITGRLQPNAKTVNILLNAVLADLEPEELRSFYHMFTSPSNSTTKLPTQVKMPFTEKAKAFLGGRSSLTYTYNAFMRAFIRRNDTSKAFQVFADMKERNLAINDVTYGNILLAYSYLPDMAKAQGVFRDMTAAGVKPTIWHYTIMIRGWSRAKNSHMIRLLLDEMHDKGIQGNGHTAWALSWLKHQRDSDRL</sequence>
<evidence type="ECO:0000256" key="2">
    <source>
        <dbReference type="ARBA" id="ARBA00022737"/>
    </source>
</evidence>
<dbReference type="EMBL" id="MVBO01000065">
    <property type="protein sequence ID" value="OZJ03869.1"/>
    <property type="molecule type" value="Genomic_DNA"/>
</dbReference>
<dbReference type="PROSITE" id="PS51375">
    <property type="entry name" value="PPR"/>
    <property type="match status" value="6"/>
</dbReference>
<dbReference type="InterPro" id="IPR002885">
    <property type="entry name" value="PPR_rpt"/>
</dbReference>
<protein>
    <submittedName>
        <fullName evidence="6">Uncharacterized protein</fullName>
    </submittedName>
</protein>
<feature type="repeat" description="PPR" evidence="5">
    <location>
        <begin position="469"/>
        <end position="503"/>
    </location>
</feature>
<evidence type="ECO:0000256" key="3">
    <source>
        <dbReference type="ARBA" id="ARBA00044493"/>
    </source>
</evidence>
<proteinExistence type="inferred from homology"/>
<evidence type="ECO:0000256" key="1">
    <source>
        <dbReference type="ARBA" id="ARBA00006192"/>
    </source>
</evidence>
<dbReference type="Pfam" id="PF13812">
    <property type="entry name" value="PPR_3"/>
    <property type="match status" value="1"/>
</dbReference>
<feature type="repeat" description="PPR" evidence="5">
    <location>
        <begin position="205"/>
        <end position="239"/>
    </location>
</feature>
<dbReference type="Pfam" id="PF13041">
    <property type="entry name" value="PPR_2"/>
    <property type="match status" value="3"/>
</dbReference>
<dbReference type="PANTHER" id="PTHR47447:SF17">
    <property type="entry name" value="OS12G0638900 PROTEIN"/>
    <property type="match status" value="1"/>
</dbReference>
<comment type="function">
    <text evidence="3">Regulates mitochondrial small subunit maturation by controlling 15S rRNA 5'-end processing. Localizes to the 5' precursor of the 15S rRNA in a position that is subsequently occupied by mS47 in the mature yeast mtSSU. Uses structure and sequence-specific RNA recognition, binding to a single-stranded region of the precursor and specifically recognizing bases -6 to -1. The exchange of Ccm1 for mS47 is coupled to the irreversible removal of precursor rRNA that is accompanied by conformational changes of the mitoribosomal proteins uS5m and mS26. These conformational changes signal completion of 5'-end rRNA processing through protection of the mature 5'-end of the 15S rRNA and stabilization of mS47. The removal of the 5' precursor together with the dissociation of Ccm1 may be catalyzed by the 5'-3' exoribonuclease Pet127. Involved in the specific removal of group I introns in mitochondrial encoded transcripts.</text>
</comment>
<gene>
    <name evidence="6" type="ORF">BZG36_03681</name>
</gene>
<organism evidence="6 7">
    <name type="scientific">Bifiguratus adelaidae</name>
    <dbReference type="NCBI Taxonomy" id="1938954"/>
    <lineage>
        <taxon>Eukaryota</taxon>
        <taxon>Fungi</taxon>
        <taxon>Fungi incertae sedis</taxon>
        <taxon>Mucoromycota</taxon>
        <taxon>Mucoromycotina</taxon>
        <taxon>Endogonomycetes</taxon>
        <taxon>Endogonales</taxon>
        <taxon>Endogonales incertae sedis</taxon>
        <taxon>Bifiguratus</taxon>
    </lineage>
</organism>
<dbReference type="Proteomes" id="UP000242875">
    <property type="component" value="Unassembled WGS sequence"/>
</dbReference>
<feature type="repeat" description="PPR" evidence="5">
    <location>
        <begin position="275"/>
        <end position="309"/>
    </location>
</feature>
<dbReference type="NCBIfam" id="TIGR00756">
    <property type="entry name" value="PPR"/>
    <property type="match status" value="5"/>
</dbReference>
<evidence type="ECO:0000256" key="5">
    <source>
        <dbReference type="PROSITE-ProRule" id="PRU00708"/>
    </source>
</evidence>
<comment type="similarity">
    <text evidence="1">Belongs to the CCM1 family.</text>
</comment>
<comment type="subunit">
    <text evidence="4">Binds to mitochondrial small subunit 15S rRNA.</text>
</comment>
<dbReference type="AlphaFoldDB" id="A0A261XZS3"/>
<evidence type="ECO:0000256" key="4">
    <source>
        <dbReference type="ARBA" id="ARBA00044511"/>
    </source>
</evidence>
<feature type="repeat" description="PPR" evidence="5">
    <location>
        <begin position="434"/>
        <end position="468"/>
    </location>
</feature>
<keyword evidence="2" id="KW-0677">Repeat</keyword>